<protein>
    <submittedName>
        <fullName evidence="3">Metallophosphoesterase</fullName>
    </submittedName>
</protein>
<dbReference type="InterPro" id="IPR029052">
    <property type="entry name" value="Metallo-depent_PP-like"/>
</dbReference>
<dbReference type="InterPro" id="IPR050126">
    <property type="entry name" value="Ap4A_hydrolase"/>
</dbReference>
<dbReference type="STRING" id="1914305.BLW93_02920"/>
<dbReference type="SUPFAM" id="SSF56300">
    <property type="entry name" value="Metallo-dependent phosphatases"/>
    <property type="match status" value="1"/>
</dbReference>
<dbReference type="InterPro" id="IPR024654">
    <property type="entry name" value="Calcineurin-like_PHP_lpxH"/>
</dbReference>
<dbReference type="Pfam" id="PF12850">
    <property type="entry name" value="Metallophos_2"/>
    <property type="match status" value="1"/>
</dbReference>
<dbReference type="PANTHER" id="PTHR42850">
    <property type="entry name" value="METALLOPHOSPHOESTERASE"/>
    <property type="match status" value="1"/>
</dbReference>
<dbReference type="Proteomes" id="UP000187408">
    <property type="component" value="Unassembled WGS sequence"/>
</dbReference>
<sequence length="236" mass="26358">MKIGIISDIHANLHALESIAKDMDSEGIEEVWCLGDTINYGAFPNECCQWVTENVSNYILGNHELMLLGLASVENRYVNECLEWTKIVIKEKYIEYFASKSVINSLADITLVHDNPLSPGSMKYILTREDAEKVLLKSRAHICFFGHTHIPIGYRLSTIGAEVIKTPTYTIDSRKHLVNPGSVGQPRNGLPLASYIIFEGNTLILKRIEYNVKEAAKAIIEANLPTIMAARLLKGI</sequence>
<dbReference type="EMBL" id="MOEN01000007">
    <property type="protein sequence ID" value="OMH40879.1"/>
    <property type="molecule type" value="Genomic_DNA"/>
</dbReference>
<keyword evidence="4" id="KW-1185">Reference proteome</keyword>
<proteinExistence type="inferred from homology"/>
<reference evidence="3 4" key="1">
    <citation type="submission" date="2016-10" db="EMBL/GenBank/DDBJ databases">
        <title>Genome sequence of a sulfur-reducing bacterium Desulfurobacterium indicum K6013.</title>
        <authorList>
            <person name="Cao J."/>
            <person name="Shao Z."/>
            <person name="Alain K."/>
            <person name="Jebbar M."/>
        </authorList>
    </citation>
    <scope>NUCLEOTIDE SEQUENCE [LARGE SCALE GENOMIC DNA]</scope>
    <source>
        <strain evidence="3 4">K6013</strain>
    </source>
</reference>
<dbReference type="InterPro" id="IPR011152">
    <property type="entry name" value="Pesterase_MJ0912"/>
</dbReference>
<organism evidence="3 4">
    <name type="scientific">Desulfurobacterium indicum</name>
    <dbReference type="NCBI Taxonomy" id="1914305"/>
    <lineage>
        <taxon>Bacteria</taxon>
        <taxon>Pseudomonadati</taxon>
        <taxon>Aquificota</taxon>
        <taxon>Aquificia</taxon>
        <taxon>Desulfurobacteriales</taxon>
        <taxon>Desulfurobacteriaceae</taxon>
        <taxon>Desulfurobacterium</taxon>
    </lineage>
</organism>
<dbReference type="PIRSF" id="PIRSF000883">
    <property type="entry name" value="Pesterase_MJ0912"/>
    <property type="match status" value="1"/>
</dbReference>
<comment type="caution">
    <text evidence="3">The sequence shown here is derived from an EMBL/GenBank/DDBJ whole genome shotgun (WGS) entry which is preliminary data.</text>
</comment>
<name>A0A1R1MMA0_9BACT</name>
<dbReference type="CDD" id="cd00838">
    <property type="entry name" value="MPP_superfamily"/>
    <property type="match status" value="1"/>
</dbReference>
<dbReference type="Gene3D" id="3.60.21.10">
    <property type="match status" value="1"/>
</dbReference>
<feature type="domain" description="Calcineurin-like phosphoesterase" evidence="2">
    <location>
        <begin position="1"/>
        <end position="199"/>
    </location>
</feature>
<dbReference type="GO" id="GO:0005737">
    <property type="term" value="C:cytoplasm"/>
    <property type="evidence" value="ECO:0007669"/>
    <property type="project" value="TreeGrafter"/>
</dbReference>
<gene>
    <name evidence="3" type="ORF">BLW93_02920</name>
</gene>
<dbReference type="GO" id="GO:0016791">
    <property type="term" value="F:phosphatase activity"/>
    <property type="evidence" value="ECO:0007669"/>
    <property type="project" value="TreeGrafter"/>
</dbReference>
<evidence type="ECO:0000313" key="4">
    <source>
        <dbReference type="Proteomes" id="UP000187408"/>
    </source>
</evidence>
<evidence type="ECO:0000259" key="2">
    <source>
        <dbReference type="Pfam" id="PF12850"/>
    </source>
</evidence>
<dbReference type="PANTHER" id="PTHR42850:SF2">
    <property type="entry name" value="BLL5683 PROTEIN"/>
    <property type="match status" value="1"/>
</dbReference>
<evidence type="ECO:0000313" key="3">
    <source>
        <dbReference type="EMBL" id="OMH40879.1"/>
    </source>
</evidence>
<comment type="similarity">
    <text evidence="1">Belongs to the metallophosphoesterase superfamily. YfcE family.</text>
</comment>
<dbReference type="AlphaFoldDB" id="A0A1R1MMA0"/>
<dbReference type="OrthoDB" id="9800565at2"/>
<evidence type="ECO:0000256" key="1">
    <source>
        <dbReference type="ARBA" id="ARBA00008950"/>
    </source>
</evidence>
<accession>A0A1R1MMA0</accession>